<dbReference type="InterPro" id="IPR028098">
    <property type="entry name" value="Glyco_trans_4-like_N"/>
</dbReference>
<dbReference type="AlphaFoldDB" id="L0KXT0"/>
<name>L0KXT0_METHD</name>
<evidence type="ECO:0000313" key="3">
    <source>
        <dbReference type="EMBL" id="AGB48779.1"/>
    </source>
</evidence>
<dbReference type="SUPFAM" id="SSF53756">
    <property type="entry name" value="UDP-Glycosyltransferase/glycogen phosphorylase"/>
    <property type="match status" value="1"/>
</dbReference>
<gene>
    <name evidence="3" type="ordered locus">Metho_0512</name>
</gene>
<feature type="domain" description="Glycosyltransferase subfamily 4-like N-terminal" evidence="2">
    <location>
        <begin position="2"/>
        <end position="138"/>
    </location>
</feature>
<dbReference type="Gene3D" id="3.40.50.2000">
    <property type="entry name" value="Glycogen Phosphorylase B"/>
    <property type="match status" value="2"/>
</dbReference>
<dbReference type="Pfam" id="PF00534">
    <property type="entry name" value="Glycos_transf_1"/>
    <property type="match status" value="1"/>
</dbReference>
<reference evidence="4" key="1">
    <citation type="submission" date="2012-02" db="EMBL/GenBank/DDBJ databases">
        <title>Complete sequence of chromosome of Methanomethylovorans hollandica DSM 15978.</title>
        <authorList>
            <person name="Lucas S."/>
            <person name="Copeland A."/>
            <person name="Lapidus A."/>
            <person name="Glavina del Rio T."/>
            <person name="Dalin E."/>
            <person name="Tice H."/>
            <person name="Bruce D."/>
            <person name="Goodwin L."/>
            <person name="Pitluck S."/>
            <person name="Peters L."/>
            <person name="Mikhailova N."/>
            <person name="Held B."/>
            <person name="Kyrpides N."/>
            <person name="Mavromatis K."/>
            <person name="Ivanova N."/>
            <person name="Brettin T."/>
            <person name="Detter J.C."/>
            <person name="Han C."/>
            <person name="Larimer F."/>
            <person name="Land M."/>
            <person name="Hauser L."/>
            <person name="Markowitz V."/>
            <person name="Cheng J.-F."/>
            <person name="Hugenholtz P."/>
            <person name="Woyke T."/>
            <person name="Wu D."/>
            <person name="Spring S."/>
            <person name="Schroeder M."/>
            <person name="Brambilla E."/>
            <person name="Klenk H.-P."/>
            <person name="Eisen J.A."/>
        </authorList>
    </citation>
    <scope>NUCLEOTIDE SEQUENCE [LARGE SCALE GENOMIC DNA]</scope>
    <source>
        <strain evidence="4">DSM 15978 / NBRC 107637 / DMS1</strain>
    </source>
</reference>
<keyword evidence="4" id="KW-1185">Reference proteome</keyword>
<dbReference type="PANTHER" id="PTHR45871:SF1">
    <property type="entry name" value="PHOSPHATIDYLINOSITOL N-ACETYLGLUCOSAMINYLTRANSFERASE SUBUNIT A"/>
    <property type="match status" value="1"/>
</dbReference>
<dbReference type="EMBL" id="CP003362">
    <property type="protein sequence ID" value="AGB48779.1"/>
    <property type="molecule type" value="Genomic_DNA"/>
</dbReference>
<proteinExistence type="predicted"/>
<dbReference type="PANTHER" id="PTHR45871">
    <property type="entry name" value="N-ACETYLGLUCOSAMINYL-PHOSPHATIDYLINOSITOL BIOSYNTHETIC PROTEIN"/>
    <property type="match status" value="1"/>
</dbReference>
<dbReference type="InterPro" id="IPR001296">
    <property type="entry name" value="Glyco_trans_1"/>
</dbReference>
<dbReference type="Proteomes" id="UP000010866">
    <property type="component" value="Chromosome"/>
</dbReference>
<sequence>MHIITRRYDQLQSFAPIKEVTVIRLRERELTKRFLSPGAYKELYDIIKNGEYDIIHAHGLDSPLAISSLMISRIINIPAVITNHSLAEKGLIRIPLHLAGKIFLRYPDAIIAVSSAVVKDTRIMSNKPVYLIPNGIDILSSDGADMPIELEKKGRIVVTNVSRMTKKKGVDSIVEIAPSLIEAHQNLLFMMVGDGPLKDKLEKQVKKQNMELNFIFTGEVSRKTVFYLLGNSDIFLMPSKDEAFGIAILEAFAKMVPVIARNNSGTSDIITHEKTGFLAENKEELIKYIVKLIDEPELRTKLSDNAHEELKKYEWPDIARKVINVYTQVIHEKNCYHN</sequence>
<feature type="domain" description="Glycosyl transferase family 1" evidence="1">
    <location>
        <begin position="147"/>
        <end position="308"/>
    </location>
</feature>
<dbReference type="STRING" id="867904.Metho_0512"/>
<dbReference type="CDD" id="cd03801">
    <property type="entry name" value="GT4_PimA-like"/>
    <property type="match status" value="1"/>
</dbReference>
<dbReference type="KEGG" id="mhz:Metho_0512"/>
<accession>L0KXT0</accession>
<dbReference type="HOGENOM" id="CLU_009583_2_1_2"/>
<evidence type="ECO:0000259" key="1">
    <source>
        <dbReference type="Pfam" id="PF00534"/>
    </source>
</evidence>
<evidence type="ECO:0000313" key="4">
    <source>
        <dbReference type="Proteomes" id="UP000010866"/>
    </source>
</evidence>
<protein>
    <submittedName>
        <fullName evidence="3">Glycosyltransferase</fullName>
    </submittedName>
</protein>
<dbReference type="GO" id="GO:0016757">
    <property type="term" value="F:glycosyltransferase activity"/>
    <property type="evidence" value="ECO:0007669"/>
    <property type="project" value="InterPro"/>
</dbReference>
<dbReference type="Pfam" id="PF13439">
    <property type="entry name" value="Glyco_transf_4"/>
    <property type="match status" value="1"/>
</dbReference>
<keyword evidence="3" id="KW-0808">Transferase</keyword>
<organism evidence="3 4">
    <name type="scientific">Methanomethylovorans hollandica (strain DSM 15978 / NBRC 107637 / DMS1)</name>
    <dbReference type="NCBI Taxonomy" id="867904"/>
    <lineage>
        <taxon>Archaea</taxon>
        <taxon>Methanobacteriati</taxon>
        <taxon>Methanobacteriota</taxon>
        <taxon>Stenosarchaea group</taxon>
        <taxon>Methanomicrobia</taxon>
        <taxon>Methanosarcinales</taxon>
        <taxon>Methanosarcinaceae</taxon>
        <taxon>Methanomethylovorans</taxon>
    </lineage>
</organism>
<evidence type="ECO:0000259" key="2">
    <source>
        <dbReference type="Pfam" id="PF13439"/>
    </source>
</evidence>